<feature type="region of interest" description="Disordered" evidence="1">
    <location>
        <begin position="36"/>
        <end position="58"/>
    </location>
</feature>
<reference evidence="2 3" key="1">
    <citation type="journal article" date="2021" name="Elife">
        <title>Chloroplast acquisition without the gene transfer in kleptoplastic sea slugs, Plakobranchus ocellatus.</title>
        <authorList>
            <person name="Maeda T."/>
            <person name="Takahashi S."/>
            <person name="Yoshida T."/>
            <person name="Shimamura S."/>
            <person name="Takaki Y."/>
            <person name="Nagai Y."/>
            <person name="Toyoda A."/>
            <person name="Suzuki Y."/>
            <person name="Arimoto A."/>
            <person name="Ishii H."/>
            <person name="Satoh N."/>
            <person name="Nishiyama T."/>
            <person name="Hasebe M."/>
            <person name="Maruyama T."/>
            <person name="Minagawa J."/>
            <person name="Obokata J."/>
            <person name="Shigenobu S."/>
        </authorList>
    </citation>
    <scope>NUCLEOTIDE SEQUENCE [LARGE SCALE GENOMIC DNA]</scope>
</reference>
<accession>A0AAV4BB29</accession>
<evidence type="ECO:0000313" key="3">
    <source>
        <dbReference type="Proteomes" id="UP000735302"/>
    </source>
</evidence>
<proteinExistence type="predicted"/>
<evidence type="ECO:0000256" key="1">
    <source>
        <dbReference type="SAM" id="MobiDB-lite"/>
    </source>
</evidence>
<comment type="caution">
    <text evidence="2">The sequence shown here is derived from an EMBL/GenBank/DDBJ whole genome shotgun (WGS) entry which is preliminary data.</text>
</comment>
<organism evidence="2 3">
    <name type="scientific">Plakobranchus ocellatus</name>
    <dbReference type="NCBI Taxonomy" id="259542"/>
    <lineage>
        <taxon>Eukaryota</taxon>
        <taxon>Metazoa</taxon>
        <taxon>Spiralia</taxon>
        <taxon>Lophotrochozoa</taxon>
        <taxon>Mollusca</taxon>
        <taxon>Gastropoda</taxon>
        <taxon>Heterobranchia</taxon>
        <taxon>Euthyneura</taxon>
        <taxon>Panpulmonata</taxon>
        <taxon>Sacoglossa</taxon>
        <taxon>Placobranchoidea</taxon>
        <taxon>Plakobranchidae</taxon>
        <taxon>Plakobranchus</taxon>
    </lineage>
</organism>
<gene>
    <name evidence="2" type="ORF">PoB_004313200</name>
</gene>
<dbReference type="Proteomes" id="UP000735302">
    <property type="component" value="Unassembled WGS sequence"/>
</dbReference>
<keyword evidence="3" id="KW-1185">Reference proteome</keyword>
<feature type="compositionally biased region" description="Low complexity" evidence="1">
    <location>
        <begin position="46"/>
        <end position="58"/>
    </location>
</feature>
<name>A0AAV4BB29_9GAST</name>
<sequence>MLMTHTVLIVLVVSPYTFNLHTTFLTVLSFTRPALNPNPNPKHNHNLTPNPNPNRNPNLDLNPIPNACPKLNTNADLTLPLILRPSPHRPWGGSGEAPVMVVWRKPKLEAKHTAFGAFWWRCVVNDN</sequence>
<dbReference type="AlphaFoldDB" id="A0AAV4BB29"/>
<dbReference type="EMBL" id="BLXT01004675">
    <property type="protein sequence ID" value="GFO16627.1"/>
    <property type="molecule type" value="Genomic_DNA"/>
</dbReference>
<evidence type="ECO:0000313" key="2">
    <source>
        <dbReference type="EMBL" id="GFO16627.1"/>
    </source>
</evidence>
<protein>
    <submittedName>
        <fullName evidence="2">Uncharacterized protein</fullName>
    </submittedName>
</protein>